<keyword evidence="5 8" id="KW-0560">Oxidoreductase</keyword>
<dbReference type="GO" id="GO:0016705">
    <property type="term" value="F:oxidoreductase activity, acting on paired donors, with incorporation or reduction of molecular oxygen"/>
    <property type="evidence" value="ECO:0007669"/>
    <property type="project" value="InterPro"/>
</dbReference>
<keyword evidence="6 7" id="KW-0408">Iron</keyword>
<dbReference type="InterPro" id="IPR036396">
    <property type="entry name" value="Cyt_P450_sf"/>
</dbReference>
<evidence type="ECO:0000313" key="10">
    <source>
        <dbReference type="Proteomes" id="UP000070501"/>
    </source>
</evidence>
<dbReference type="Gene3D" id="1.10.630.10">
    <property type="entry name" value="Cytochrome P450"/>
    <property type="match status" value="1"/>
</dbReference>
<dbReference type="GO" id="GO:0005506">
    <property type="term" value="F:iron ion binding"/>
    <property type="evidence" value="ECO:0007669"/>
    <property type="project" value="InterPro"/>
</dbReference>
<dbReference type="PANTHER" id="PTHR24305:SF96">
    <property type="entry name" value="CYTOCHROME P450 MONOOXYGENASE STCB-RELATED"/>
    <property type="match status" value="1"/>
</dbReference>
<dbReference type="GO" id="GO:0004497">
    <property type="term" value="F:monooxygenase activity"/>
    <property type="evidence" value="ECO:0007669"/>
    <property type="project" value="UniProtKB-KW"/>
</dbReference>
<feature type="binding site" description="axial binding residue" evidence="7">
    <location>
        <position position="439"/>
    </location>
    <ligand>
        <name>heme</name>
        <dbReference type="ChEBI" id="CHEBI:30413"/>
    </ligand>
    <ligandPart>
        <name>Fe</name>
        <dbReference type="ChEBI" id="CHEBI:18248"/>
    </ligandPart>
</feature>
<comment type="cofactor">
    <cofactor evidence="1 7">
        <name>heme</name>
        <dbReference type="ChEBI" id="CHEBI:30413"/>
    </cofactor>
</comment>
<evidence type="ECO:0000256" key="2">
    <source>
        <dbReference type="ARBA" id="ARBA00010617"/>
    </source>
</evidence>
<dbReference type="OrthoDB" id="1470350at2759"/>
<evidence type="ECO:0000256" key="5">
    <source>
        <dbReference type="ARBA" id="ARBA00023002"/>
    </source>
</evidence>
<comment type="similarity">
    <text evidence="2 8">Belongs to the cytochrome P450 family.</text>
</comment>
<organism evidence="9 10">
    <name type="scientific">Microdochium bolleyi</name>
    <dbReference type="NCBI Taxonomy" id="196109"/>
    <lineage>
        <taxon>Eukaryota</taxon>
        <taxon>Fungi</taxon>
        <taxon>Dikarya</taxon>
        <taxon>Ascomycota</taxon>
        <taxon>Pezizomycotina</taxon>
        <taxon>Sordariomycetes</taxon>
        <taxon>Xylariomycetidae</taxon>
        <taxon>Xylariales</taxon>
        <taxon>Microdochiaceae</taxon>
        <taxon>Microdochium</taxon>
    </lineage>
</organism>
<accession>A0A136IVG1</accession>
<dbReference type="InterPro" id="IPR050121">
    <property type="entry name" value="Cytochrome_P450_monoxygenase"/>
</dbReference>
<dbReference type="AlphaFoldDB" id="A0A136IVG1"/>
<keyword evidence="4 7" id="KW-0479">Metal-binding</keyword>
<keyword evidence="8" id="KW-0503">Monooxygenase</keyword>
<dbReference type="InterPro" id="IPR002401">
    <property type="entry name" value="Cyt_P450_E_grp-I"/>
</dbReference>
<evidence type="ECO:0000256" key="7">
    <source>
        <dbReference type="PIRSR" id="PIRSR602401-1"/>
    </source>
</evidence>
<evidence type="ECO:0000256" key="8">
    <source>
        <dbReference type="RuleBase" id="RU000461"/>
    </source>
</evidence>
<dbReference type="InterPro" id="IPR001128">
    <property type="entry name" value="Cyt_P450"/>
</dbReference>
<dbReference type="Pfam" id="PF00067">
    <property type="entry name" value="p450"/>
    <property type="match status" value="1"/>
</dbReference>
<dbReference type="STRING" id="196109.A0A136IVG1"/>
<dbReference type="PRINTS" id="PR00463">
    <property type="entry name" value="EP450I"/>
</dbReference>
<proteinExistence type="inferred from homology"/>
<dbReference type="InParanoid" id="A0A136IVG1"/>
<dbReference type="PRINTS" id="PR00385">
    <property type="entry name" value="P450"/>
</dbReference>
<dbReference type="EMBL" id="KQ964257">
    <property type="protein sequence ID" value="KXJ88749.1"/>
    <property type="molecule type" value="Genomic_DNA"/>
</dbReference>
<evidence type="ECO:0000256" key="3">
    <source>
        <dbReference type="ARBA" id="ARBA00022617"/>
    </source>
</evidence>
<dbReference type="InterPro" id="IPR017972">
    <property type="entry name" value="Cyt_P450_CS"/>
</dbReference>
<evidence type="ECO:0000256" key="4">
    <source>
        <dbReference type="ARBA" id="ARBA00022723"/>
    </source>
</evidence>
<dbReference type="GO" id="GO:0020037">
    <property type="term" value="F:heme binding"/>
    <property type="evidence" value="ECO:0007669"/>
    <property type="project" value="InterPro"/>
</dbReference>
<dbReference type="SUPFAM" id="SSF48264">
    <property type="entry name" value="Cytochrome P450"/>
    <property type="match status" value="1"/>
</dbReference>
<name>A0A136IVG1_9PEZI</name>
<keyword evidence="3 7" id="KW-0349">Heme</keyword>
<gene>
    <name evidence="9" type="ORF">Micbo1qcDRAFT_213864</name>
</gene>
<sequence length="496" mass="55591">MEVGNVNLLALSTGLFALTYASYSVYAGLTGPLASLPGPLWSKFTGLPIVYHVFHGTRMYYLHELHKRYGPILRITPSEVSITDPSAAKEIHRFRSEYLKTQFYEDSNFSSAQNILTTADPAYHAGMRKLLGPATSQSNVIKFQPVIQKHVDMLILQIERERESQSYVDLVRWFKNFTADVTAELSLGSSLGMLETGEENQYVKDIKRVMPLNIFRLVLWQSPYSQTRHLPFFPFRQLRNVIDRLEKVAKQYIDDYRSRKFDGGSGMPQTILLEKALEVQADTGGVTEDEIIANALMLMLASTDTTANTTSYMLWLVLSHPDIKARLIEEIELAKLPVHPGVDDLASLVYLEQFVLEVLRLYGAAPGPLPRQVPSGGREICGHFVPEGITASPLAYSISRDLSIYANPDKFDMDRWADANATTAMREADFSFGGGNRICLGMHIARLKMKMVVVAFLRSSLRDAELAYGVNGFSKEGMKQLEAIAARPWGDQVLIH</sequence>
<keyword evidence="10" id="KW-1185">Reference proteome</keyword>
<protein>
    <submittedName>
        <fullName evidence="9">Cytochrome P450</fullName>
    </submittedName>
</protein>
<dbReference type="PROSITE" id="PS00086">
    <property type="entry name" value="CYTOCHROME_P450"/>
    <property type="match status" value="1"/>
</dbReference>
<evidence type="ECO:0000256" key="6">
    <source>
        <dbReference type="ARBA" id="ARBA00023004"/>
    </source>
</evidence>
<reference evidence="10" key="1">
    <citation type="submission" date="2016-02" db="EMBL/GenBank/DDBJ databases">
        <title>Draft genome sequence of Microdochium bolleyi, a fungal endophyte of beachgrass.</title>
        <authorList>
            <consortium name="DOE Joint Genome Institute"/>
            <person name="David A.S."/>
            <person name="May G."/>
            <person name="Haridas S."/>
            <person name="Lim J."/>
            <person name="Wang M."/>
            <person name="Labutti K."/>
            <person name="Lipzen A."/>
            <person name="Barry K."/>
            <person name="Grigoriev I.V."/>
        </authorList>
    </citation>
    <scope>NUCLEOTIDE SEQUENCE [LARGE SCALE GENOMIC DNA]</scope>
    <source>
        <strain evidence="10">J235TASD1</strain>
    </source>
</reference>
<dbReference type="PANTHER" id="PTHR24305">
    <property type="entry name" value="CYTOCHROME P450"/>
    <property type="match status" value="1"/>
</dbReference>
<evidence type="ECO:0000313" key="9">
    <source>
        <dbReference type="EMBL" id="KXJ88749.1"/>
    </source>
</evidence>
<dbReference type="Proteomes" id="UP000070501">
    <property type="component" value="Unassembled WGS sequence"/>
</dbReference>
<evidence type="ECO:0000256" key="1">
    <source>
        <dbReference type="ARBA" id="ARBA00001971"/>
    </source>
</evidence>